<reference evidence="1 2" key="1">
    <citation type="submission" date="2024-09" db="EMBL/GenBank/DDBJ databases">
        <authorList>
            <person name="Sun Q."/>
            <person name="Mori K."/>
        </authorList>
    </citation>
    <scope>NUCLEOTIDE SEQUENCE [LARGE SCALE GENOMIC DNA]</scope>
    <source>
        <strain evidence="1 2">JCM 15389</strain>
    </source>
</reference>
<dbReference type="EMBL" id="JBHLYQ010000003">
    <property type="protein sequence ID" value="MFC0080683.1"/>
    <property type="molecule type" value="Genomic_DNA"/>
</dbReference>
<keyword evidence="2" id="KW-1185">Reference proteome</keyword>
<dbReference type="RefSeq" id="WP_377787133.1">
    <property type="nucleotide sequence ID" value="NZ_JBHLYQ010000003.1"/>
</dbReference>
<protein>
    <submittedName>
        <fullName evidence="1">Uncharacterized protein</fullName>
    </submittedName>
</protein>
<proteinExistence type="predicted"/>
<accession>A0ABV6C075</accession>
<feature type="non-terminal residue" evidence="1">
    <location>
        <position position="1"/>
    </location>
</feature>
<name>A0ABV6C075_9ACTN</name>
<comment type="caution">
    <text evidence="1">The sequence shown here is derived from an EMBL/GenBank/DDBJ whole genome shotgun (WGS) entry which is preliminary data.</text>
</comment>
<evidence type="ECO:0000313" key="1">
    <source>
        <dbReference type="EMBL" id="MFC0080683.1"/>
    </source>
</evidence>
<sequence>VVVGVVVESVVGVVVGVVVESVVGVGPSELLERVVDGDVSGVDVERVVRDLDRGFDEFGAGRVDERRFVDVSIGPPYGTLGDDGAHRVVVRRFDALPGRNGQRRRAAARVAGTAAVAGSVGSLRLSRRGIKSRWMGRTATWYRTVRFHDDLG</sequence>
<gene>
    <name evidence="1" type="ORF">ACFFRE_00745</name>
</gene>
<evidence type="ECO:0000313" key="2">
    <source>
        <dbReference type="Proteomes" id="UP001589788"/>
    </source>
</evidence>
<organism evidence="1 2">
    <name type="scientific">Aciditerrimonas ferrireducens</name>
    <dbReference type="NCBI Taxonomy" id="667306"/>
    <lineage>
        <taxon>Bacteria</taxon>
        <taxon>Bacillati</taxon>
        <taxon>Actinomycetota</taxon>
        <taxon>Acidimicrobiia</taxon>
        <taxon>Acidimicrobiales</taxon>
        <taxon>Acidimicrobiaceae</taxon>
        <taxon>Aciditerrimonas</taxon>
    </lineage>
</organism>
<dbReference type="Proteomes" id="UP001589788">
    <property type="component" value="Unassembled WGS sequence"/>
</dbReference>